<sequence>MMTDIIGKVINLGFGALIVTKENIEELIDEMVKKGEIKKDEAKAQVNELLKRVSSSKQEIESKIEKIVENALHKLDIPTRKELQQMQKKLEEIIKRLESREDQTE</sequence>
<dbReference type="RefSeq" id="WP_082059161.1">
    <property type="nucleotide sequence ID" value="NZ_BAFN01000001.1"/>
</dbReference>
<evidence type="ECO:0000256" key="1">
    <source>
        <dbReference type="SAM" id="Coils"/>
    </source>
</evidence>
<name>A0ABQ0JY03_9BACT</name>
<feature type="coiled-coil region" evidence="1">
    <location>
        <begin position="32"/>
        <end position="103"/>
    </location>
</feature>
<evidence type="ECO:0008006" key="4">
    <source>
        <dbReference type="Google" id="ProtNLM"/>
    </source>
</evidence>
<reference evidence="3" key="1">
    <citation type="journal article" date="2015" name="Genome Announc.">
        <title>Draft Genome Sequence of an Anaerobic Ammonium-Oxidizing Bacterium, "Candidatus Brocadia sinica".</title>
        <authorList>
            <person name="Oshiki M."/>
            <person name="Shinyako-Hata K."/>
            <person name="Satoh H."/>
            <person name="Okabe S."/>
        </authorList>
    </citation>
    <scope>NUCLEOTIDE SEQUENCE [LARGE SCALE GENOMIC DNA]</scope>
    <source>
        <strain evidence="3">JPN1</strain>
    </source>
</reference>
<dbReference type="EMBL" id="BAFN01000001">
    <property type="protein sequence ID" value="GAN33635.1"/>
    <property type="molecule type" value="Genomic_DNA"/>
</dbReference>
<proteinExistence type="predicted"/>
<dbReference type="PANTHER" id="PTHR38664:SF1">
    <property type="entry name" value="SLR0058 PROTEIN"/>
    <property type="match status" value="1"/>
</dbReference>
<evidence type="ECO:0000313" key="2">
    <source>
        <dbReference type="EMBL" id="GAN33635.1"/>
    </source>
</evidence>
<accession>A0ABQ0JY03</accession>
<organism evidence="2 3">
    <name type="scientific">Candidatus Brocadia sinica JPN1</name>
    <dbReference type="NCBI Taxonomy" id="1197129"/>
    <lineage>
        <taxon>Bacteria</taxon>
        <taxon>Pseudomonadati</taxon>
        <taxon>Planctomycetota</taxon>
        <taxon>Candidatus Brocadiia</taxon>
        <taxon>Candidatus Brocadiales</taxon>
        <taxon>Candidatus Brocadiaceae</taxon>
        <taxon>Candidatus Brocadia</taxon>
    </lineage>
</organism>
<protein>
    <recommendedName>
        <fullName evidence="4">Polyhydroxyalkanoate synthesis regulator phasin</fullName>
    </recommendedName>
</protein>
<dbReference type="InterPro" id="IPR008769">
    <property type="entry name" value="PhaF_PhaI"/>
</dbReference>
<gene>
    <name evidence="2" type="ORF">BROSI_A2161</name>
</gene>
<dbReference type="NCBIfam" id="NF047773">
    <property type="entry name" value="phas_rel_Lepto"/>
    <property type="match status" value="1"/>
</dbReference>
<keyword evidence="3" id="KW-1185">Reference proteome</keyword>
<dbReference type="Proteomes" id="UP000032309">
    <property type="component" value="Unassembled WGS sequence"/>
</dbReference>
<dbReference type="PANTHER" id="PTHR38664">
    <property type="entry name" value="SLR0058 PROTEIN"/>
    <property type="match status" value="1"/>
</dbReference>
<comment type="caution">
    <text evidence="2">The sequence shown here is derived from an EMBL/GenBank/DDBJ whole genome shotgun (WGS) entry which is preliminary data.</text>
</comment>
<dbReference type="Pfam" id="PF05597">
    <property type="entry name" value="Phasin"/>
    <property type="match status" value="1"/>
</dbReference>
<evidence type="ECO:0000313" key="3">
    <source>
        <dbReference type="Proteomes" id="UP000032309"/>
    </source>
</evidence>
<keyword evidence="1" id="KW-0175">Coiled coil</keyword>